<organism evidence="1 2">
    <name type="scientific">Oryzias latipes</name>
    <name type="common">Japanese rice fish</name>
    <name type="synonym">Japanese killifish</name>
    <dbReference type="NCBI Taxonomy" id="8090"/>
    <lineage>
        <taxon>Eukaryota</taxon>
        <taxon>Metazoa</taxon>
        <taxon>Chordata</taxon>
        <taxon>Craniata</taxon>
        <taxon>Vertebrata</taxon>
        <taxon>Euteleostomi</taxon>
        <taxon>Actinopterygii</taxon>
        <taxon>Neopterygii</taxon>
        <taxon>Teleostei</taxon>
        <taxon>Neoteleostei</taxon>
        <taxon>Acanthomorphata</taxon>
        <taxon>Ovalentaria</taxon>
        <taxon>Atherinomorphae</taxon>
        <taxon>Beloniformes</taxon>
        <taxon>Adrianichthyidae</taxon>
        <taxon>Oryziinae</taxon>
        <taxon>Oryzias</taxon>
    </lineage>
</organism>
<name>A0A3P9KKD8_ORYLA</name>
<protein>
    <submittedName>
        <fullName evidence="1">Uncharacterized protein</fullName>
    </submittedName>
</protein>
<reference evidence="1" key="4">
    <citation type="submission" date="2025-09" db="UniProtKB">
        <authorList>
            <consortium name="Ensembl"/>
        </authorList>
    </citation>
    <scope>IDENTIFICATION</scope>
    <source>
        <strain evidence="1">HNI</strain>
    </source>
</reference>
<dbReference type="AlphaFoldDB" id="A0A3P9KKD8"/>
<evidence type="ECO:0000313" key="2">
    <source>
        <dbReference type="Proteomes" id="UP000265180"/>
    </source>
</evidence>
<dbReference type="Ensembl" id="ENSORLT00020000421.1">
    <property type="protein sequence ID" value="ENSORLP00020008881.1"/>
    <property type="gene ID" value="ENSORLG00020009795.1"/>
</dbReference>
<proteinExistence type="predicted"/>
<dbReference type="Proteomes" id="UP000265180">
    <property type="component" value="Chromosome 20"/>
</dbReference>
<sequence>MWTRGLKVSCRYSSVNMNRFLIDLHLKHTHRQSDALLVVSLTNKALLLALPQWSGSNSVGPQSKESLLNLKQHHL</sequence>
<accession>A0A3P9KKD8</accession>
<reference key="1">
    <citation type="journal article" date="2007" name="Nature">
        <title>The medaka draft genome and insights into vertebrate genome evolution.</title>
        <authorList>
            <person name="Kasahara M."/>
            <person name="Naruse K."/>
            <person name="Sasaki S."/>
            <person name="Nakatani Y."/>
            <person name="Qu W."/>
            <person name="Ahsan B."/>
            <person name="Yamada T."/>
            <person name="Nagayasu Y."/>
            <person name="Doi K."/>
            <person name="Kasai Y."/>
            <person name="Jindo T."/>
            <person name="Kobayashi D."/>
            <person name="Shimada A."/>
            <person name="Toyoda A."/>
            <person name="Kuroki Y."/>
            <person name="Fujiyama A."/>
            <person name="Sasaki T."/>
            <person name="Shimizu A."/>
            <person name="Asakawa S."/>
            <person name="Shimizu N."/>
            <person name="Hashimoto S."/>
            <person name="Yang J."/>
            <person name="Lee Y."/>
            <person name="Matsushima K."/>
            <person name="Sugano S."/>
            <person name="Sakaizumi M."/>
            <person name="Narita T."/>
            <person name="Ohishi K."/>
            <person name="Haga S."/>
            <person name="Ohta F."/>
            <person name="Nomoto H."/>
            <person name="Nogata K."/>
            <person name="Morishita T."/>
            <person name="Endo T."/>
            <person name="Shin-I T."/>
            <person name="Takeda H."/>
            <person name="Morishita S."/>
            <person name="Kohara Y."/>
        </authorList>
    </citation>
    <scope>NUCLEOTIDE SEQUENCE [LARGE SCALE GENOMIC DNA]</scope>
    <source>
        <strain>Hd-rR</strain>
    </source>
</reference>
<evidence type="ECO:0000313" key="1">
    <source>
        <dbReference type="Ensembl" id="ENSORLP00020008881.1"/>
    </source>
</evidence>
<reference evidence="1 2" key="2">
    <citation type="submission" date="2017-04" db="EMBL/GenBank/DDBJ databases">
        <title>CpG methylation of centromeres and impact of large insertions on vertebrate speciation.</title>
        <authorList>
            <person name="Ichikawa K."/>
            <person name="Yoshimura J."/>
            <person name="Morishita S."/>
        </authorList>
    </citation>
    <scope>NUCLEOTIDE SEQUENCE</scope>
    <source>
        <strain evidence="1 2">HNI</strain>
    </source>
</reference>
<reference evidence="1" key="3">
    <citation type="submission" date="2025-08" db="UniProtKB">
        <authorList>
            <consortium name="Ensembl"/>
        </authorList>
    </citation>
    <scope>IDENTIFICATION</scope>
    <source>
        <strain evidence="1">HNI</strain>
    </source>
</reference>